<comment type="caution">
    <text evidence="1">The sequence shown here is derived from an EMBL/GenBank/DDBJ whole genome shotgun (WGS) entry which is preliminary data.</text>
</comment>
<sequence length="106" mass="11145">MSQYFAAEGKTLWNRSNGAARLYVHCAKAMSDFTGVPSGIGPLISNHPIILSIMDRFVATSIVMVQRSGGELPALAGPAQRLSGIPAAGVTRLIELAAVHARAMPD</sequence>
<name>A0ABS8Z2L5_9PSEU</name>
<evidence type="ECO:0000313" key="1">
    <source>
        <dbReference type="EMBL" id="MCE7001682.1"/>
    </source>
</evidence>
<protein>
    <submittedName>
        <fullName evidence="1">DUF6086 family protein</fullName>
    </submittedName>
</protein>
<dbReference type="Pfam" id="PF19564">
    <property type="entry name" value="DUF6086"/>
    <property type="match status" value="1"/>
</dbReference>
<keyword evidence="2" id="KW-1185">Reference proteome</keyword>
<dbReference type="EMBL" id="JAJVCN010000001">
    <property type="protein sequence ID" value="MCE7001682.1"/>
    <property type="molecule type" value="Genomic_DNA"/>
</dbReference>
<dbReference type="InterPro" id="IPR045732">
    <property type="entry name" value="DUF6086"/>
</dbReference>
<accession>A0ABS8Z2L5</accession>
<dbReference type="RefSeq" id="WP_233722740.1">
    <property type="nucleotide sequence ID" value="NZ_JAJVCN010000001.1"/>
</dbReference>
<gene>
    <name evidence="1" type="ORF">LWC34_02325</name>
</gene>
<reference evidence="1 2" key="1">
    <citation type="submission" date="2021-12" db="EMBL/GenBank/DDBJ databases">
        <title>Genome sequence of Kibdelosporangium philippinense ATCC 49844.</title>
        <authorList>
            <person name="Fedorov E.A."/>
            <person name="Omeragic M."/>
            <person name="Shalygina K.F."/>
            <person name="Maclea K.S."/>
        </authorList>
    </citation>
    <scope>NUCLEOTIDE SEQUENCE [LARGE SCALE GENOMIC DNA]</scope>
    <source>
        <strain evidence="1 2">ATCC 49844</strain>
    </source>
</reference>
<organism evidence="1 2">
    <name type="scientific">Kibdelosporangium philippinense</name>
    <dbReference type="NCBI Taxonomy" id="211113"/>
    <lineage>
        <taxon>Bacteria</taxon>
        <taxon>Bacillati</taxon>
        <taxon>Actinomycetota</taxon>
        <taxon>Actinomycetes</taxon>
        <taxon>Pseudonocardiales</taxon>
        <taxon>Pseudonocardiaceae</taxon>
        <taxon>Kibdelosporangium</taxon>
    </lineage>
</organism>
<evidence type="ECO:0000313" key="2">
    <source>
        <dbReference type="Proteomes" id="UP001521150"/>
    </source>
</evidence>
<dbReference type="Proteomes" id="UP001521150">
    <property type="component" value="Unassembled WGS sequence"/>
</dbReference>
<proteinExistence type="predicted"/>